<dbReference type="EMBL" id="CAJVPU010032981">
    <property type="protein sequence ID" value="CAG8721265.1"/>
    <property type="molecule type" value="Genomic_DNA"/>
</dbReference>
<keyword evidence="2" id="KW-1185">Reference proteome</keyword>
<protein>
    <submittedName>
        <fullName evidence="1">6549_t:CDS:1</fullName>
    </submittedName>
</protein>
<reference evidence="1" key="1">
    <citation type="submission" date="2021-06" db="EMBL/GenBank/DDBJ databases">
        <authorList>
            <person name="Kallberg Y."/>
            <person name="Tangrot J."/>
            <person name="Rosling A."/>
        </authorList>
    </citation>
    <scope>NUCLEOTIDE SEQUENCE</scope>
    <source>
        <strain evidence="1">IL203A</strain>
    </source>
</reference>
<name>A0ACA9PT41_9GLOM</name>
<organism evidence="1 2">
    <name type="scientific">Dentiscutata heterogama</name>
    <dbReference type="NCBI Taxonomy" id="1316150"/>
    <lineage>
        <taxon>Eukaryota</taxon>
        <taxon>Fungi</taxon>
        <taxon>Fungi incertae sedis</taxon>
        <taxon>Mucoromycota</taxon>
        <taxon>Glomeromycotina</taxon>
        <taxon>Glomeromycetes</taxon>
        <taxon>Diversisporales</taxon>
        <taxon>Gigasporaceae</taxon>
        <taxon>Dentiscutata</taxon>
    </lineage>
</organism>
<proteinExistence type="predicted"/>
<evidence type="ECO:0000313" key="2">
    <source>
        <dbReference type="Proteomes" id="UP000789702"/>
    </source>
</evidence>
<feature type="non-terminal residue" evidence="1">
    <location>
        <position position="165"/>
    </location>
</feature>
<dbReference type="Proteomes" id="UP000789702">
    <property type="component" value="Unassembled WGS sequence"/>
</dbReference>
<comment type="caution">
    <text evidence="1">The sequence shown here is derived from an EMBL/GenBank/DDBJ whole genome shotgun (WGS) entry which is preliminary data.</text>
</comment>
<accession>A0ACA9PT41</accession>
<sequence>RKKNMNGKDCRRCLSLLSQIEQKDAIIEKYRKITKYQSDLIQDLSSGGNFDLTPPILSYDNEFLTVAARSTGKYVVSRSYYRTYIGPLTDDIDKETLKQNLEATFGPVDSLDFIPGKSCAFANFSSPTAFNNAIKEGVIIVKDHMLSVEQAKRPPRSRTSRKKEI</sequence>
<gene>
    <name evidence="1" type="ORF">DHETER_LOCUS12849</name>
</gene>
<evidence type="ECO:0000313" key="1">
    <source>
        <dbReference type="EMBL" id="CAG8721265.1"/>
    </source>
</evidence>
<feature type="non-terminal residue" evidence="1">
    <location>
        <position position="1"/>
    </location>
</feature>